<keyword evidence="5" id="KW-1185">Reference proteome</keyword>
<dbReference type="KEGG" id="hyg:AUC43_17820"/>
<dbReference type="Pfam" id="PF18962">
    <property type="entry name" value="Por_Secre_tail"/>
    <property type="match status" value="1"/>
</dbReference>
<keyword evidence="2" id="KW-0732">Signal</keyword>
<dbReference type="InterPro" id="IPR026444">
    <property type="entry name" value="Secre_tail"/>
</dbReference>
<organism evidence="4 5">
    <name type="scientific">Hymenobacter sedentarius</name>
    <dbReference type="NCBI Taxonomy" id="1411621"/>
    <lineage>
        <taxon>Bacteria</taxon>
        <taxon>Pseudomonadati</taxon>
        <taxon>Bacteroidota</taxon>
        <taxon>Cytophagia</taxon>
        <taxon>Cytophagales</taxon>
        <taxon>Hymenobacteraceae</taxon>
        <taxon>Hymenobacter</taxon>
    </lineage>
</organism>
<accession>A0A0U3SKT9</accession>
<dbReference type="Proteomes" id="UP000059542">
    <property type="component" value="Chromosome"/>
</dbReference>
<sequence>MANSAAEYPFRRDHIFHSYNTAIMKKILLLLGALTSLSALPQTSMGQVVAPALGVTSTFAVFTAVGRLDNSGATVVTGDVGTGSTPVTGFGGAPAGTVIGGAVYVGNSGTGDAYATQAATDVAVAYGQMSAITCADNSLTVLGGPVGAPQVLTPNVYCLGAATTLAGDLVLDAQNNPNALFIIKLNGALTTGDLSHVKLINGASAANVYWQVEGAVTLGANSVFRGTLLAHGAISFHTGATLYGRALTTAGAIDMVTNTVAIQDINAPLPVTLTSFMVANQNGHALIKWATASEHNSKSFRVERSSTGIADWHTVADVAAAGTSTSPKQYSAVDTRATSEVNYYRLRSTDLDSTFSYSQVRAVHFGATASQTATAFPNPTANLLTVSGAGTGSQLTLTDVTGKVCWKQTASATGLDLLDTSALLPGTYLLRIISAQGQEKMVRVSKE</sequence>
<dbReference type="NCBIfam" id="TIGR04183">
    <property type="entry name" value="Por_Secre_tail"/>
    <property type="match status" value="1"/>
</dbReference>
<proteinExistence type="inferred from homology"/>
<comment type="similarity">
    <text evidence="1">Belongs to the ice-binding protein family.</text>
</comment>
<evidence type="ECO:0000313" key="5">
    <source>
        <dbReference type="Proteomes" id="UP000059542"/>
    </source>
</evidence>
<dbReference type="InterPro" id="IPR021884">
    <property type="entry name" value="Ice-bd_prot"/>
</dbReference>
<evidence type="ECO:0000259" key="3">
    <source>
        <dbReference type="Pfam" id="PF18962"/>
    </source>
</evidence>
<evidence type="ECO:0000256" key="2">
    <source>
        <dbReference type="ARBA" id="ARBA00022729"/>
    </source>
</evidence>
<evidence type="ECO:0000256" key="1">
    <source>
        <dbReference type="ARBA" id="ARBA00005445"/>
    </source>
</evidence>
<feature type="domain" description="Secretion system C-terminal sorting" evidence="3">
    <location>
        <begin position="376"/>
        <end position="439"/>
    </location>
</feature>
<protein>
    <recommendedName>
        <fullName evidence="3">Secretion system C-terminal sorting domain-containing protein</fullName>
    </recommendedName>
</protein>
<name>A0A0U3SKT9_9BACT</name>
<gene>
    <name evidence="4" type="ORF">AUC43_17820</name>
</gene>
<dbReference type="EMBL" id="CP013909">
    <property type="protein sequence ID" value="ALW86772.1"/>
    <property type="molecule type" value="Genomic_DNA"/>
</dbReference>
<dbReference type="Pfam" id="PF11999">
    <property type="entry name" value="Ice_binding"/>
    <property type="match status" value="1"/>
</dbReference>
<dbReference type="STRING" id="1411621.AUC43_17820"/>
<reference evidence="4 5" key="1">
    <citation type="submission" date="2015-12" db="EMBL/GenBank/DDBJ databases">
        <authorList>
            <person name="Shamseldin A."/>
            <person name="Moawad H."/>
            <person name="Abd El-Rahim W.M."/>
            <person name="Sadowsky M.J."/>
        </authorList>
    </citation>
    <scope>NUCLEOTIDE SEQUENCE [LARGE SCALE GENOMIC DNA]</scope>
    <source>
        <strain evidence="4 5">DG5B</strain>
    </source>
</reference>
<dbReference type="AlphaFoldDB" id="A0A0U3SKT9"/>
<evidence type="ECO:0000313" key="4">
    <source>
        <dbReference type="EMBL" id="ALW86772.1"/>
    </source>
</evidence>